<dbReference type="InterPro" id="IPR007863">
    <property type="entry name" value="Peptidase_M16_C"/>
</dbReference>
<evidence type="ECO:0000256" key="1">
    <source>
        <dbReference type="ARBA" id="ARBA00007261"/>
    </source>
</evidence>
<dbReference type="Pfam" id="PF05193">
    <property type="entry name" value="Peptidase_M16_C"/>
    <property type="match status" value="2"/>
</dbReference>
<dbReference type="GO" id="GO:0004222">
    <property type="term" value="F:metalloendopeptidase activity"/>
    <property type="evidence" value="ECO:0007669"/>
    <property type="project" value="InterPro"/>
</dbReference>
<evidence type="ECO:0000256" key="2">
    <source>
        <dbReference type="ARBA" id="ARBA00022670"/>
    </source>
</evidence>
<gene>
    <name evidence="10" type="ORF">DW663_01025</name>
</gene>
<dbReference type="PROSITE" id="PS00143">
    <property type="entry name" value="INSULINASE"/>
    <property type="match status" value="1"/>
</dbReference>
<dbReference type="GO" id="GO:0006508">
    <property type="term" value="P:proteolysis"/>
    <property type="evidence" value="ECO:0007669"/>
    <property type="project" value="UniProtKB-KW"/>
</dbReference>
<comment type="caution">
    <text evidence="10">The sequence shown here is derived from an EMBL/GenBank/DDBJ whole genome shotgun (WGS) entry which is preliminary data.</text>
</comment>
<proteinExistence type="inferred from homology"/>
<dbReference type="PANTHER" id="PTHR43690">
    <property type="entry name" value="NARDILYSIN"/>
    <property type="match status" value="1"/>
</dbReference>
<evidence type="ECO:0000313" key="11">
    <source>
        <dbReference type="Proteomes" id="UP000284676"/>
    </source>
</evidence>
<dbReference type="Gene3D" id="3.30.830.10">
    <property type="entry name" value="Metalloenzyme, LuxS/M16 peptidase-like"/>
    <property type="match status" value="4"/>
</dbReference>
<evidence type="ECO:0000259" key="9">
    <source>
        <dbReference type="Pfam" id="PF05193"/>
    </source>
</evidence>
<evidence type="ECO:0000256" key="3">
    <source>
        <dbReference type="ARBA" id="ARBA00022723"/>
    </source>
</evidence>
<dbReference type="InterPro" id="IPR011249">
    <property type="entry name" value="Metalloenz_LuxS/M16"/>
</dbReference>
<dbReference type="RefSeq" id="WP_117709210.1">
    <property type="nucleotide sequence ID" value="NZ_QRHL01000001.1"/>
</dbReference>
<organism evidence="10 11">
    <name type="scientific">Fusobacterium mortiferum</name>
    <dbReference type="NCBI Taxonomy" id="850"/>
    <lineage>
        <taxon>Bacteria</taxon>
        <taxon>Fusobacteriati</taxon>
        <taxon>Fusobacteriota</taxon>
        <taxon>Fusobacteriia</taxon>
        <taxon>Fusobacteriales</taxon>
        <taxon>Fusobacteriaceae</taxon>
        <taxon>Fusobacterium</taxon>
    </lineage>
</organism>
<reference evidence="10 11" key="1">
    <citation type="submission" date="2018-08" db="EMBL/GenBank/DDBJ databases">
        <title>A genome reference for cultivated species of the human gut microbiota.</title>
        <authorList>
            <person name="Zou Y."/>
            <person name="Xue W."/>
            <person name="Luo G."/>
        </authorList>
    </citation>
    <scope>NUCLEOTIDE SEQUENCE [LARGE SCALE GENOMIC DNA]</scope>
    <source>
        <strain evidence="10 11">AM25-1</strain>
    </source>
</reference>
<evidence type="ECO:0000259" key="8">
    <source>
        <dbReference type="Pfam" id="PF00675"/>
    </source>
</evidence>
<sequence>MKIFKKILFLFLFSIFSILIFAENFKNSENLITGKLENGIHYYIYKNKKPENKAMLSLVVKTGSLMEEDNEQGIAHFMEHMAFNGTTKFEKNEMIKYLQSIGLSFGGDLNAYTSFDRTVYKLLVPTTPKELEDGVEVLREWASEATLNPQEIESEKKVVIEEWRLRQGLTQRLGDVQKKALFEGSRYYDRFPIGLPETINGATQEIVRGFYEKWYQPENISVIAVGDFDTNQVESYIHKYFNYSGSRKGESPKEYKLKDLKNKYITFSDDEIRYNTFTITKILDRDIVKDEKSMKKYIIDQLLFNILNTRLANLQKNGDTPFLQSLVYKYDMSNSRDIFTSATVIKNDRLEEGITLFNQFFKSSLKNGISEYELELEKENLINNYKNMVANKESITHDTYADSLVEYVISKESFMDIEQEFAIYLKLINDITTKDLEKRFKKIFKEDSLYFLTTSTEQSKIDNKQLEKIIKNSNKLKEEFDFSIKPVTLPPLNVSEGNFIKEENGNYTLSNGIKVYTKKTDFDKDKIYIKFFKQEGNSDDNYESFINSSIATSVVEQSGASILQPKDIETFMKGKNFSISSYIEDYEQGFLISTDKKNLEIALEYMNYLIYEPKIDKVILDNTITELRESVINKNNSPRAVYSDEINKIYSGNHPRRNPLTLEDIQLISPEKIMKEYKNKFDNFSKFNLVVVGSFEEKELENYLKKYIASLPSQEDNSNVKPLNLNVPKNIIKKDVIKGVDKKATITLIFPYNSQYGYEEKTLYNGFSQILDIALIEDIREKIGGVYSISSKVSLSPNNYGEDKLIISYSCDVARVEEIKKAVLKTLEKLLYSDIEKEKINSVVKNYELSYNTEVKENSFWLNYLYQKITVPDYKLATPKEYRELMTKENLWKVNRKAINLKNYIDVTLIPEKEKI</sequence>
<protein>
    <submittedName>
        <fullName evidence="10">Insulinase family protein</fullName>
    </submittedName>
</protein>
<dbReference type="Proteomes" id="UP000284676">
    <property type="component" value="Unassembled WGS sequence"/>
</dbReference>
<feature type="domain" description="Peptidase M16 C-terminal" evidence="9">
    <location>
        <begin position="675"/>
        <end position="845"/>
    </location>
</feature>
<dbReference type="PANTHER" id="PTHR43690:SF17">
    <property type="entry name" value="PROTEIN YHJJ"/>
    <property type="match status" value="1"/>
</dbReference>
<evidence type="ECO:0000256" key="7">
    <source>
        <dbReference type="RuleBase" id="RU004447"/>
    </source>
</evidence>
<evidence type="ECO:0000313" key="10">
    <source>
        <dbReference type="EMBL" id="RHF75003.1"/>
    </source>
</evidence>
<keyword evidence="3" id="KW-0479">Metal-binding</keyword>
<accession>A0A414Q2I6</accession>
<feature type="domain" description="Peptidase M16 N-terminal" evidence="8">
    <location>
        <begin position="44"/>
        <end position="162"/>
    </location>
</feature>
<comment type="similarity">
    <text evidence="1 7">Belongs to the peptidase M16 family.</text>
</comment>
<keyword evidence="5" id="KW-0862">Zinc</keyword>
<keyword evidence="6" id="KW-0482">Metalloprotease</keyword>
<dbReference type="GO" id="GO:0046872">
    <property type="term" value="F:metal ion binding"/>
    <property type="evidence" value="ECO:0007669"/>
    <property type="project" value="UniProtKB-KW"/>
</dbReference>
<dbReference type="SUPFAM" id="SSF63411">
    <property type="entry name" value="LuxS/MPP-like metallohydrolase"/>
    <property type="match status" value="4"/>
</dbReference>
<feature type="domain" description="Peptidase M16 C-terminal" evidence="9">
    <location>
        <begin position="203"/>
        <end position="381"/>
    </location>
</feature>
<evidence type="ECO:0000256" key="6">
    <source>
        <dbReference type="ARBA" id="ARBA00023049"/>
    </source>
</evidence>
<dbReference type="AlphaFoldDB" id="A0A414Q2I6"/>
<keyword evidence="2" id="KW-0645">Protease</keyword>
<dbReference type="InterPro" id="IPR050626">
    <property type="entry name" value="Peptidase_M16"/>
</dbReference>
<dbReference type="EMBL" id="QRHL01000001">
    <property type="protein sequence ID" value="RHF75003.1"/>
    <property type="molecule type" value="Genomic_DNA"/>
</dbReference>
<evidence type="ECO:0000256" key="5">
    <source>
        <dbReference type="ARBA" id="ARBA00022833"/>
    </source>
</evidence>
<dbReference type="InterPro" id="IPR011765">
    <property type="entry name" value="Pept_M16_N"/>
</dbReference>
<dbReference type="InterPro" id="IPR001431">
    <property type="entry name" value="Pept_M16_Zn_BS"/>
</dbReference>
<evidence type="ECO:0000256" key="4">
    <source>
        <dbReference type="ARBA" id="ARBA00022801"/>
    </source>
</evidence>
<dbReference type="Pfam" id="PF00675">
    <property type="entry name" value="Peptidase_M16"/>
    <property type="match status" value="1"/>
</dbReference>
<name>A0A414Q2I6_FUSMR</name>
<keyword evidence="4" id="KW-0378">Hydrolase</keyword>